<evidence type="ECO:0000313" key="1">
    <source>
        <dbReference type="Proteomes" id="UP000887540"/>
    </source>
</evidence>
<evidence type="ECO:0000313" key="2">
    <source>
        <dbReference type="WBParaSite" id="ACRNAN_scaffold8734.g6930.t1"/>
    </source>
</evidence>
<accession>A0A914EJB1</accession>
<organism evidence="1 2">
    <name type="scientific">Acrobeloides nanus</name>
    <dbReference type="NCBI Taxonomy" id="290746"/>
    <lineage>
        <taxon>Eukaryota</taxon>
        <taxon>Metazoa</taxon>
        <taxon>Ecdysozoa</taxon>
        <taxon>Nematoda</taxon>
        <taxon>Chromadorea</taxon>
        <taxon>Rhabditida</taxon>
        <taxon>Tylenchina</taxon>
        <taxon>Cephalobomorpha</taxon>
        <taxon>Cephaloboidea</taxon>
        <taxon>Cephalobidae</taxon>
        <taxon>Acrobeloides</taxon>
    </lineage>
</organism>
<sequence>MVANKSISAAKIRTDVHEMILESGKRIKYVAPRNIAMLKDALTIMRPVERSLLGDHTTDDWEGVQDFCQAMDDMIEVEMDRELFLGKKVLEIGFCTGLPSAFALQRGAKEVEIYCDSQAALECYIKPTLRRNNVRPEKYKIVSALHLSSIDASLNGYDVILAPEIIRNTEENLEVFHSIFERVLKDGGIILLMGRTYYNDYDGNIPSFMDFVKSKGQFDAIIRWTSQNQKKEQQEVAPRKMIQITRCIR</sequence>
<dbReference type="AlphaFoldDB" id="A0A914EJB1"/>
<dbReference type="WBParaSite" id="ACRNAN_scaffold8734.g6930.t1">
    <property type="protein sequence ID" value="ACRNAN_scaffold8734.g6930.t1"/>
    <property type="gene ID" value="ACRNAN_scaffold8734.g6930"/>
</dbReference>
<dbReference type="InterPro" id="IPR029063">
    <property type="entry name" value="SAM-dependent_MTases_sf"/>
</dbReference>
<protein>
    <submittedName>
        <fullName evidence="2">Uncharacterized protein</fullName>
    </submittedName>
</protein>
<dbReference type="Proteomes" id="UP000887540">
    <property type="component" value="Unplaced"/>
</dbReference>
<dbReference type="Gene3D" id="3.40.50.150">
    <property type="entry name" value="Vaccinia Virus protein VP39"/>
    <property type="match status" value="1"/>
</dbReference>
<dbReference type="SUPFAM" id="SSF53335">
    <property type="entry name" value="S-adenosyl-L-methionine-dependent methyltransferases"/>
    <property type="match status" value="1"/>
</dbReference>
<dbReference type="CDD" id="cd02440">
    <property type="entry name" value="AdoMet_MTases"/>
    <property type="match status" value="1"/>
</dbReference>
<keyword evidence="1" id="KW-1185">Reference proteome</keyword>
<reference evidence="2" key="1">
    <citation type="submission" date="2022-11" db="UniProtKB">
        <authorList>
            <consortium name="WormBaseParasite"/>
        </authorList>
    </citation>
    <scope>IDENTIFICATION</scope>
</reference>
<proteinExistence type="predicted"/>
<name>A0A914EJB1_9BILA</name>